<dbReference type="OrthoDB" id="6614843at2759"/>
<dbReference type="EMBL" id="CAACVG010008382">
    <property type="protein sequence ID" value="VEN49570.1"/>
    <property type="molecule type" value="Genomic_DNA"/>
</dbReference>
<dbReference type="Proteomes" id="UP000410492">
    <property type="component" value="Unassembled WGS sequence"/>
</dbReference>
<keyword evidence="2" id="KW-1185">Reference proteome</keyword>
<dbReference type="PANTHER" id="PTHR46289">
    <property type="entry name" value="52 KDA REPRESSOR OF THE INHIBITOR OF THE PROTEIN KINASE-LIKE PROTEIN-RELATED"/>
    <property type="match status" value="1"/>
</dbReference>
<organism evidence="1 2">
    <name type="scientific">Callosobruchus maculatus</name>
    <name type="common">Southern cowpea weevil</name>
    <name type="synonym">Pulse bruchid</name>
    <dbReference type="NCBI Taxonomy" id="64391"/>
    <lineage>
        <taxon>Eukaryota</taxon>
        <taxon>Metazoa</taxon>
        <taxon>Ecdysozoa</taxon>
        <taxon>Arthropoda</taxon>
        <taxon>Hexapoda</taxon>
        <taxon>Insecta</taxon>
        <taxon>Pterygota</taxon>
        <taxon>Neoptera</taxon>
        <taxon>Endopterygota</taxon>
        <taxon>Coleoptera</taxon>
        <taxon>Polyphaga</taxon>
        <taxon>Cucujiformia</taxon>
        <taxon>Chrysomeloidea</taxon>
        <taxon>Chrysomelidae</taxon>
        <taxon>Bruchinae</taxon>
        <taxon>Bruchini</taxon>
        <taxon>Callosobruchus</taxon>
    </lineage>
</organism>
<evidence type="ECO:0008006" key="3">
    <source>
        <dbReference type="Google" id="ProtNLM"/>
    </source>
</evidence>
<evidence type="ECO:0000313" key="1">
    <source>
        <dbReference type="EMBL" id="VEN49570.1"/>
    </source>
</evidence>
<name>A0A653CNV8_CALMS</name>
<reference evidence="1 2" key="1">
    <citation type="submission" date="2019-01" db="EMBL/GenBank/DDBJ databases">
        <authorList>
            <person name="Sayadi A."/>
        </authorList>
    </citation>
    <scope>NUCLEOTIDE SEQUENCE [LARGE SCALE GENOMIC DNA]</scope>
</reference>
<evidence type="ECO:0000313" key="2">
    <source>
        <dbReference type="Proteomes" id="UP000410492"/>
    </source>
</evidence>
<dbReference type="PANTHER" id="PTHR46289:SF17">
    <property type="entry name" value="HAT C-TERMINAL DIMERISATION DOMAIN-CONTAINING PROTEIN"/>
    <property type="match status" value="1"/>
</dbReference>
<dbReference type="InterPro" id="IPR052958">
    <property type="entry name" value="IFN-induced_PKR_regulator"/>
</dbReference>
<accession>A0A653CNV8</accession>
<dbReference type="SUPFAM" id="SSF53098">
    <property type="entry name" value="Ribonuclease H-like"/>
    <property type="match status" value="1"/>
</dbReference>
<sequence>MNKIGVPVKNLRFQSYDGASNMSEKFNGLAAKFKEVEPRALYFHCHAHLLVLAVARTCEETKSLRNALGSVNNLYNIIQASAKRHDVFQKGISEVCPDSDIKTLRSLSQTRWIMRYVSVKAVLSLLPAIIQTLVIISNDGNNTKISAGASGLLTNILDEEFLLSLIIIELILGTTTILSKHLQSAEITISLVLPKINATIATLQGYRTAEYFCKIFEKMKTLAKKNKRFRV</sequence>
<dbReference type="AlphaFoldDB" id="A0A653CNV8"/>
<gene>
    <name evidence="1" type="ORF">CALMAC_LOCUS10641</name>
</gene>
<protein>
    <recommendedName>
        <fullName evidence="3">DUF4371 domain-containing protein</fullName>
    </recommendedName>
</protein>
<proteinExistence type="predicted"/>
<dbReference type="InterPro" id="IPR012337">
    <property type="entry name" value="RNaseH-like_sf"/>
</dbReference>